<dbReference type="PROSITE" id="PS51757">
    <property type="entry name" value="TH1"/>
    <property type="match status" value="1"/>
</dbReference>
<evidence type="ECO:0000313" key="11">
    <source>
        <dbReference type="Proteomes" id="UP000694924"/>
    </source>
</evidence>
<evidence type="ECO:0000256" key="7">
    <source>
        <dbReference type="PROSITE-ProRule" id="PRU00782"/>
    </source>
</evidence>
<dbReference type="InterPro" id="IPR027417">
    <property type="entry name" value="P-loop_NTPase"/>
</dbReference>
<sequence>MNEKKGTMGTSINDKKPAMSTTHWLSSKSMERVLHERDRVGLQDFILLEDFQSESAFIDNLRKRFKEDLIYTYIGQVLISVNPYKNLPIYNIDSIQFYHKRHFFEAPPHIFALADTAYQSLIQENYDQCILISGESGSGKTEASKKILEFIAASTRHKKEVEEVNRKLIGSNPVLEAFGNAKTNRNDNSSRFGKYMDMQFNSRGDPIGGNILNYLLEKSRVVHQFPGERNFHIFYQLLAGADEETLNKLFLKRDLNTYVYLSNGAEGGSVDTINDTNQYHEVVNALQTIEMTDEEQNCLFSIVASVLHLGNIGFTEENEIAKIVPFSPVSSICTLLGCSTKELTKALTHRTIDAQGDVVTSPLNRELAIYARDALAKAIYDRLFTWLVNRLNKSLQRPMGHKKYVVMGILDIYGFEIFQKNSFEQFCINFCNEKLQQLFIQLTLKSEQEEYSREGIEWEHIQYFNNKVICDLIEETHKGIIAFMDEECLRPGDPTDISFLEKLNKNLHNHTHYISHIKADLKTQKIMGRDEFRLIHYAGEVTYNVRGFLEKNNDLLFRNLREVMSRTKNIITKTTFNLKDLTSRKRPETAITQFKNSLNNLMEILTGKEPSYIRCIKPNDFKMSSRFDDKIVLHQVKYLGLMENLRVRRAGFAYRKLYAQFLNRYKSLCPETWPHYKGSAKDGVQTLICYLGYESNEYRMGNTKLFIRFPKTLFETEDAFQLKKHDIAAIIQRKWKCILTRRQYLKTREAVIVLQKYIRRWLAKREAKRRRQAIKTICRFVKGYLTRTGPPTAENMIFIELAKSQWLINLSQNLPSGVLNNQWPPCPYSCKQASEHLRLIHKRWKARNYRLALTAKEKTQFELKILAETLFKDKKKSYEKSLGPRFRNSRLDDEQKTLIKNLVNSIISINERIEYAAPVTKYDRHGYKTRDRILLLTKQAVYILEMKKTLKLKHRLPYDHIDEVVVTGESDNLLILRISPDLKKDKGDLILEVPYIIEAVTKLIYITNKQKILKIINTDTTFHKLINGKEGIIEFKMGNESAISKNRQSGHLLVVNHILYIYISICM</sequence>
<dbReference type="Gene3D" id="3.40.850.10">
    <property type="entry name" value="Kinesin motor domain"/>
    <property type="match status" value="1"/>
</dbReference>
<dbReference type="RefSeq" id="XP_015186294.1">
    <property type="nucleotide sequence ID" value="XM_015330808.1"/>
</dbReference>
<evidence type="ECO:0000256" key="6">
    <source>
        <dbReference type="ARBA" id="ARBA00023203"/>
    </source>
</evidence>
<feature type="region of interest" description="Disordered" evidence="8">
    <location>
        <begin position="1"/>
        <end position="23"/>
    </location>
</feature>
<dbReference type="InterPro" id="IPR000048">
    <property type="entry name" value="IQ_motif_EF-hand-BS"/>
</dbReference>
<evidence type="ECO:0000313" key="12">
    <source>
        <dbReference type="RefSeq" id="XP_015186294.1"/>
    </source>
</evidence>
<dbReference type="GeneID" id="107071647"/>
<dbReference type="Gene3D" id="1.10.10.820">
    <property type="match status" value="1"/>
</dbReference>
<feature type="region of interest" description="Actin-binding" evidence="7">
    <location>
        <begin position="598"/>
        <end position="620"/>
    </location>
</feature>
<dbReference type="PRINTS" id="PR00193">
    <property type="entry name" value="MYOSINHEAVY"/>
</dbReference>
<keyword evidence="2 7" id="KW-0547">Nucleotide-binding</keyword>
<evidence type="ECO:0000256" key="4">
    <source>
        <dbReference type="ARBA" id="ARBA00023123"/>
    </source>
</evidence>
<dbReference type="InterPro" id="IPR001609">
    <property type="entry name" value="Myosin_head_motor_dom-like"/>
</dbReference>
<dbReference type="Pfam" id="PF00063">
    <property type="entry name" value="Myosin_head"/>
    <property type="match status" value="1"/>
</dbReference>
<reference evidence="12" key="1">
    <citation type="submission" date="2025-08" db="UniProtKB">
        <authorList>
            <consortium name="RefSeq"/>
        </authorList>
    </citation>
    <scope>IDENTIFICATION</scope>
    <source>
        <tissue evidence="12">Whole body</tissue>
    </source>
</reference>
<dbReference type="Pfam" id="PF06017">
    <property type="entry name" value="Myosin_TH1"/>
    <property type="match status" value="1"/>
</dbReference>
<dbReference type="SUPFAM" id="SSF52540">
    <property type="entry name" value="P-loop containing nucleoside triphosphate hydrolases"/>
    <property type="match status" value="1"/>
</dbReference>
<dbReference type="Pfam" id="PF00612">
    <property type="entry name" value="IQ"/>
    <property type="match status" value="1"/>
</dbReference>
<dbReference type="InterPro" id="IPR036072">
    <property type="entry name" value="MYSc_Myo1"/>
</dbReference>
<keyword evidence="6 7" id="KW-0009">Actin-binding</keyword>
<dbReference type="PROSITE" id="PS51456">
    <property type="entry name" value="MYOSIN_MOTOR"/>
    <property type="match status" value="1"/>
</dbReference>
<organism evidence="11 12">
    <name type="scientific">Polistes dominula</name>
    <name type="common">European paper wasp</name>
    <name type="synonym">Vespa dominula</name>
    <dbReference type="NCBI Taxonomy" id="743375"/>
    <lineage>
        <taxon>Eukaryota</taxon>
        <taxon>Metazoa</taxon>
        <taxon>Ecdysozoa</taxon>
        <taxon>Arthropoda</taxon>
        <taxon>Hexapoda</taxon>
        <taxon>Insecta</taxon>
        <taxon>Pterygota</taxon>
        <taxon>Neoptera</taxon>
        <taxon>Endopterygota</taxon>
        <taxon>Hymenoptera</taxon>
        <taxon>Apocrita</taxon>
        <taxon>Aculeata</taxon>
        <taxon>Vespoidea</taxon>
        <taxon>Vespidae</taxon>
        <taxon>Polistinae</taxon>
        <taxon>Polistini</taxon>
        <taxon>Polistes</taxon>
    </lineage>
</organism>
<keyword evidence="3 7" id="KW-0067">ATP-binding</keyword>
<proteinExistence type="inferred from homology"/>
<gene>
    <name evidence="12" type="primary">LOC107071647</name>
</gene>
<dbReference type="SMART" id="SM00242">
    <property type="entry name" value="MYSc"/>
    <property type="match status" value="1"/>
</dbReference>
<feature type="domain" description="Myosin motor" evidence="9">
    <location>
        <begin position="41"/>
        <end position="721"/>
    </location>
</feature>
<dbReference type="Gene3D" id="1.20.58.530">
    <property type="match status" value="1"/>
</dbReference>
<evidence type="ECO:0000259" key="9">
    <source>
        <dbReference type="PROSITE" id="PS51456"/>
    </source>
</evidence>
<dbReference type="Proteomes" id="UP000694924">
    <property type="component" value="Unplaced"/>
</dbReference>
<dbReference type="InterPro" id="IPR010926">
    <property type="entry name" value="Myosin_TH1"/>
</dbReference>
<feature type="binding site" evidence="7">
    <location>
        <begin position="134"/>
        <end position="141"/>
    </location>
    <ligand>
        <name>ATP</name>
        <dbReference type="ChEBI" id="CHEBI:30616"/>
    </ligand>
</feature>
<dbReference type="Gene3D" id="1.20.120.720">
    <property type="entry name" value="Myosin VI head, motor domain, U50 subdomain"/>
    <property type="match status" value="1"/>
</dbReference>
<name>A0ABM1J1F7_POLDO</name>
<evidence type="ECO:0000256" key="3">
    <source>
        <dbReference type="ARBA" id="ARBA00022840"/>
    </source>
</evidence>
<evidence type="ECO:0000256" key="8">
    <source>
        <dbReference type="SAM" id="MobiDB-lite"/>
    </source>
</evidence>
<evidence type="ECO:0000256" key="1">
    <source>
        <dbReference type="ARBA" id="ARBA00008314"/>
    </source>
</evidence>
<dbReference type="PANTHER" id="PTHR13140:SF679">
    <property type="entry name" value="UNCONVENTIONAL MYOSIN IC"/>
    <property type="match status" value="1"/>
</dbReference>
<dbReference type="SMART" id="SM00015">
    <property type="entry name" value="IQ"/>
    <property type="match status" value="2"/>
</dbReference>
<evidence type="ECO:0000256" key="2">
    <source>
        <dbReference type="ARBA" id="ARBA00022741"/>
    </source>
</evidence>
<comment type="similarity">
    <text evidence="1 7">Belongs to the TRAFAC class myosin-kinesin ATPase superfamily. Myosin family.</text>
</comment>
<dbReference type="InterPro" id="IPR036961">
    <property type="entry name" value="Kinesin_motor_dom_sf"/>
</dbReference>
<accession>A0ABM1J1F7</accession>
<dbReference type="CDD" id="cd01378">
    <property type="entry name" value="MYSc_Myo1"/>
    <property type="match status" value="1"/>
</dbReference>
<feature type="domain" description="TH1" evidence="10">
    <location>
        <begin position="875"/>
        <end position="1058"/>
    </location>
</feature>
<dbReference type="PANTHER" id="PTHR13140">
    <property type="entry name" value="MYOSIN"/>
    <property type="match status" value="1"/>
</dbReference>
<dbReference type="PROSITE" id="PS50096">
    <property type="entry name" value="IQ"/>
    <property type="match status" value="1"/>
</dbReference>
<evidence type="ECO:0000256" key="5">
    <source>
        <dbReference type="ARBA" id="ARBA00023175"/>
    </source>
</evidence>
<keyword evidence="4 7" id="KW-0518">Myosin</keyword>
<dbReference type="Gene3D" id="1.20.5.4820">
    <property type="match status" value="1"/>
</dbReference>
<keyword evidence="11" id="KW-1185">Reference proteome</keyword>
<keyword evidence="5 7" id="KW-0505">Motor protein</keyword>
<protein>
    <submittedName>
        <fullName evidence="12">Myosin-IB isoform X1</fullName>
    </submittedName>
</protein>
<evidence type="ECO:0000259" key="10">
    <source>
        <dbReference type="PROSITE" id="PS51757"/>
    </source>
</evidence>